<dbReference type="NCBIfam" id="TIGR01068">
    <property type="entry name" value="thioredoxin"/>
    <property type="match status" value="1"/>
</dbReference>
<comment type="similarity">
    <text evidence="2">Belongs to the thioredoxin family.</text>
</comment>
<evidence type="ECO:0000256" key="1">
    <source>
        <dbReference type="ARBA" id="ARBA00003318"/>
    </source>
</evidence>
<dbReference type="InterPro" id="IPR036249">
    <property type="entry name" value="Thioredoxin-like_sf"/>
</dbReference>
<accession>A0A927JDG1</accession>
<sequence length="128" mass="13982">MATQALTHTDFETTITDNDVVLVDFWAEWCGPCKSFAPTFEASSEKHPDVVHAKVDTEAEQQLAAAAGIQSIPTVMAFREGILVFAQPGALPPDALESLITQVKDLDMDEVREQIAAQQENPPQENSQ</sequence>
<evidence type="ECO:0000259" key="8">
    <source>
        <dbReference type="PROSITE" id="PS51352"/>
    </source>
</evidence>
<gene>
    <name evidence="9" type="primary">trxA</name>
    <name evidence="9" type="ORF">HT102_07570</name>
</gene>
<dbReference type="PRINTS" id="PR00421">
    <property type="entry name" value="THIOREDOXIN"/>
</dbReference>
<protein>
    <recommendedName>
        <fullName evidence="7">Thioredoxin</fullName>
    </recommendedName>
</protein>
<keyword evidence="5" id="KW-1015">Disulfide bond</keyword>
<evidence type="ECO:0000256" key="3">
    <source>
        <dbReference type="ARBA" id="ARBA00022448"/>
    </source>
</evidence>
<evidence type="ECO:0000256" key="5">
    <source>
        <dbReference type="ARBA" id="ARBA00023157"/>
    </source>
</evidence>
<evidence type="ECO:0000256" key="6">
    <source>
        <dbReference type="ARBA" id="ARBA00023284"/>
    </source>
</evidence>
<evidence type="ECO:0000313" key="10">
    <source>
        <dbReference type="Proteomes" id="UP000642993"/>
    </source>
</evidence>
<evidence type="ECO:0000256" key="7">
    <source>
        <dbReference type="NCBIfam" id="TIGR01068"/>
    </source>
</evidence>
<feature type="domain" description="Thioredoxin" evidence="8">
    <location>
        <begin position="1"/>
        <end position="105"/>
    </location>
</feature>
<dbReference type="PROSITE" id="PS51352">
    <property type="entry name" value="THIOREDOXIN_2"/>
    <property type="match status" value="1"/>
</dbReference>
<evidence type="ECO:0000313" key="9">
    <source>
        <dbReference type="EMBL" id="MBD8506337.1"/>
    </source>
</evidence>
<dbReference type="Gene3D" id="3.40.30.10">
    <property type="entry name" value="Glutaredoxin"/>
    <property type="match status" value="1"/>
</dbReference>
<dbReference type="PANTHER" id="PTHR45663">
    <property type="entry name" value="GEO12009P1"/>
    <property type="match status" value="1"/>
</dbReference>
<dbReference type="PROSITE" id="PS00194">
    <property type="entry name" value="THIOREDOXIN_1"/>
    <property type="match status" value="1"/>
</dbReference>
<organism evidence="9 10">
    <name type="scientific">Lolliginicoccus lacisalsi</name>
    <dbReference type="NCBI Taxonomy" id="2742202"/>
    <lineage>
        <taxon>Bacteria</taxon>
        <taxon>Bacillati</taxon>
        <taxon>Actinomycetota</taxon>
        <taxon>Actinomycetes</taxon>
        <taxon>Mycobacteriales</taxon>
        <taxon>Hoyosellaceae</taxon>
        <taxon>Lolliginicoccus</taxon>
    </lineage>
</organism>
<dbReference type="CDD" id="cd02947">
    <property type="entry name" value="TRX_family"/>
    <property type="match status" value="1"/>
</dbReference>
<comment type="caution">
    <text evidence="9">The sequence shown here is derived from an EMBL/GenBank/DDBJ whole genome shotgun (WGS) entry which is preliminary data.</text>
</comment>
<reference evidence="9" key="1">
    <citation type="submission" date="2020-09" db="EMBL/GenBank/DDBJ databases">
        <title>Hoyosella lacisalsi sp. nov., a halotolerant actinobacterium isolated from soil of Lake Gudzhirganskoe.</title>
        <authorList>
            <person name="Yang Q."/>
            <person name="Guo P.Y."/>
            <person name="Liu S.W."/>
            <person name="Li F.N."/>
            <person name="Sun C.H."/>
        </authorList>
    </citation>
    <scope>NUCLEOTIDE SEQUENCE</scope>
    <source>
        <strain evidence="9">G463</strain>
    </source>
</reference>
<dbReference type="InterPro" id="IPR005746">
    <property type="entry name" value="Thioredoxin"/>
</dbReference>
<dbReference type="RefSeq" id="WP_192038775.1">
    <property type="nucleotide sequence ID" value="NZ_JACYWE010000003.1"/>
</dbReference>
<dbReference type="PANTHER" id="PTHR45663:SF40">
    <property type="entry name" value="THIOREDOXIN 2"/>
    <property type="match status" value="1"/>
</dbReference>
<name>A0A927JDG1_9ACTN</name>
<dbReference type="GO" id="GO:0015035">
    <property type="term" value="F:protein-disulfide reductase activity"/>
    <property type="evidence" value="ECO:0007669"/>
    <property type="project" value="UniProtKB-UniRule"/>
</dbReference>
<comment type="function">
    <text evidence="1">Participates in various redox reactions through the reversible oxidation of its active center dithiol to a disulfide and catalyzes dithiol-disulfide exchange reactions.</text>
</comment>
<dbReference type="AlphaFoldDB" id="A0A927JDG1"/>
<dbReference type="Pfam" id="PF00085">
    <property type="entry name" value="Thioredoxin"/>
    <property type="match status" value="1"/>
</dbReference>
<dbReference type="SUPFAM" id="SSF52833">
    <property type="entry name" value="Thioredoxin-like"/>
    <property type="match status" value="1"/>
</dbReference>
<proteinExistence type="inferred from homology"/>
<dbReference type="InterPro" id="IPR017937">
    <property type="entry name" value="Thioredoxin_CS"/>
</dbReference>
<evidence type="ECO:0000256" key="4">
    <source>
        <dbReference type="ARBA" id="ARBA00022982"/>
    </source>
</evidence>
<dbReference type="Proteomes" id="UP000642993">
    <property type="component" value="Unassembled WGS sequence"/>
</dbReference>
<keyword evidence="6" id="KW-0676">Redox-active center</keyword>
<dbReference type="FunFam" id="3.40.30.10:FF:000155">
    <property type="entry name" value="Thioredoxin"/>
    <property type="match status" value="1"/>
</dbReference>
<keyword evidence="4" id="KW-0249">Electron transport</keyword>
<keyword evidence="3" id="KW-0813">Transport</keyword>
<evidence type="ECO:0000256" key="2">
    <source>
        <dbReference type="ARBA" id="ARBA00008987"/>
    </source>
</evidence>
<dbReference type="EMBL" id="JACYWE010000003">
    <property type="protein sequence ID" value="MBD8506337.1"/>
    <property type="molecule type" value="Genomic_DNA"/>
</dbReference>
<dbReference type="GO" id="GO:0005829">
    <property type="term" value="C:cytosol"/>
    <property type="evidence" value="ECO:0007669"/>
    <property type="project" value="TreeGrafter"/>
</dbReference>
<keyword evidence="10" id="KW-1185">Reference proteome</keyword>
<dbReference type="InterPro" id="IPR013766">
    <property type="entry name" value="Thioredoxin_domain"/>
</dbReference>